<keyword evidence="4 7" id="KW-0808">Transferase</keyword>
<dbReference type="InterPro" id="IPR007235">
    <property type="entry name" value="Glyco_trans_28_C"/>
</dbReference>
<evidence type="ECO:0000256" key="3">
    <source>
        <dbReference type="ARBA" id="ARBA00022676"/>
    </source>
</evidence>
<keyword evidence="3" id="KW-0328">Glycosyltransferase</keyword>
<reference evidence="7" key="2">
    <citation type="journal article" date="2011" name="J. Bacteriol.">
        <title>Long-chain N-acyl amino acid synthases are linked to the putative PEP-CTERM/exosortase protein-sorting system in Gram-negative bacteria.</title>
        <authorList>
            <person name="Craig J.W."/>
            <person name="Cherry M.A."/>
            <person name="Brady S.F."/>
        </authorList>
    </citation>
    <scope>NUCLEOTIDE SEQUENCE</scope>
</reference>
<dbReference type="AlphaFoldDB" id="G4WVY0"/>
<dbReference type="Pfam" id="PF04101">
    <property type="entry name" value="Glyco_tran_28_C"/>
    <property type="match status" value="1"/>
</dbReference>
<dbReference type="GO" id="GO:0009247">
    <property type="term" value="P:glycolipid biosynthetic process"/>
    <property type="evidence" value="ECO:0007669"/>
    <property type="project" value="InterPro"/>
</dbReference>
<comment type="subcellular location">
    <subcellularLocation>
        <location evidence="1">Membrane</location>
    </subcellularLocation>
</comment>
<evidence type="ECO:0000256" key="1">
    <source>
        <dbReference type="ARBA" id="ARBA00004370"/>
    </source>
</evidence>
<dbReference type="Pfam" id="PF06925">
    <property type="entry name" value="MGDG_synth"/>
    <property type="match status" value="1"/>
</dbReference>
<accession>G4WVY0</accession>
<dbReference type="InterPro" id="IPR009695">
    <property type="entry name" value="Diacylglyc_glucosyltr_N"/>
</dbReference>
<sequence length="358" mass="40315">MSSGHQRAAEAVREALGLLTPTWETYGVDSLSYAYPNIGKLIARTYLEVLRRTPVLWDYIYDNPDVETATREIREVLNRISSPKLGTLVRHHQPQAIVCTQAVPCSVFAAEKRRGNLGIPLMAVITDFAIHQYWIYKEVDLYCVASEEARRDLIRRGIHASKIVITGIPISPVFLRRQLKPQARSRLRLDPERPTVLIMGGSQGLGPLQELLDHLHGLPIQFIISAGVNRELYRSLSKKYVHDKKVRLFGYTRLINNLMDAADLLITKPGGLTSSEALAKGLPLIITNPIPGQEERNARYLLKNGVAERADEPAQIATLVNHLFQHPTKLRRMAEKTKDVARPYAAMEVAQHIFRLVS</sequence>
<dbReference type="Gene3D" id="3.40.50.2000">
    <property type="entry name" value="Glycogen Phosphorylase B"/>
    <property type="match status" value="1"/>
</dbReference>
<name>G4WVY0_9BACT</name>
<dbReference type="GO" id="GO:0016758">
    <property type="term" value="F:hexosyltransferase activity"/>
    <property type="evidence" value="ECO:0007669"/>
    <property type="project" value="InterPro"/>
</dbReference>
<evidence type="ECO:0000259" key="5">
    <source>
        <dbReference type="Pfam" id="PF04101"/>
    </source>
</evidence>
<evidence type="ECO:0000313" key="7">
    <source>
        <dbReference type="EMBL" id="AEQ20582.1"/>
    </source>
</evidence>
<dbReference type="SUPFAM" id="SSF53756">
    <property type="entry name" value="UDP-Glycosyltransferase/glycogen phosphorylase"/>
    <property type="match status" value="1"/>
</dbReference>
<proteinExistence type="inferred from homology"/>
<protein>
    <submittedName>
        <fullName evidence="7">Diacylglycerol glucosyltransferase</fullName>
    </submittedName>
</protein>
<comment type="similarity">
    <text evidence="2">Belongs to the glycosyltransferase 28 family.</text>
</comment>
<dbReference type="PANTHER" id="PTHR43025">
    <property type="entry name" value="MONOGALACTOSYLDIACYLGLYCEROL SYNTHASE"/>
    <property type="match status" value="1"/>
</dbReference>
<evidence type="ECO:0000256" key="2">
    <source>
        <dbReference type="ARBA" id="ARBA00006962"/>
    </source>
</evidence>
<evidence type="ECO:0000256" key="4">
    <source>
        <dbReference type="ARBA" id="ARBA00022679"/>
    </source>
</evidence>
<dbReference type="EMBL" id="JF429416">
    <property type="protein sequence ID" value="AEQ20582.1"/>
    <property type="molecule type" value="Genomic_DNA"/>
</dbReference>
<dbReference type="PANTHER" id="PTHR43025:SF3">
    <property type="entry name" value="MONOGALACTOSYLDIACYLGLYCEROL SYNTHASE 1, CHLOROPLASTIC"/>
    <property type="match status" value="1"/>
</dbReference>
<feature type="domain" description="Glycosyl transferase family 28 C-terminal" evidence="5">
    <location>
        <begin position="195"/>
        <end position="338"/>
    </location>
</feature>
<reference evidence="7" key="1">
    <citation type="journal article" date="2004" name="Appl. Environ. Microbiol.">
        <title>Long-chain N-acyltyrosine synthases from environmental DNA.</title>
        <authorList>
            <person name="Brady S.F."/>
            <person name="Chao C.J."/>
            <person name="Clardy J."/>
        </authorList>
    </citation>
    <scope>NUCLEOTIDE SEQUENCE</scope>
</reference>
<evidence type="ECO:0000259" key="6">
    <source>
        <dbReference type="Pfam" id="PF06925"/>
    </source>
</evidence>
<feature type="domain" description="Diacylglycerol glucosyltransferase N-terminal" evidence="6">
    <location>
        <begin position="5"/>
        <end position="170"/>
    </location>
</feature>
<dbReference type="InterPro" id="IPR050519">
    <property type="entry name" value="Glycosyltransf_28_UgtP"/>
</dbReference>
<organism evidence="7">
    <name type="scientific">uncultured bacterium CSLF42</name>
    <dbReference type="NCBI Taxonomy" id="1091574"/>
    <lineage>
        <taxon>Bacteria</taxon>
        <taxon>environmental samples</taxon>
    </lineage>
</organism>
<dbReference type="GO" id="GO:0016020">
    <property type="term" value="C:membrane"/>
    <property type="evidence" value="ECO:0007669"/>
    <property type="project" value="UniProtKB-SubCell"/>
</dbReference>